<organism evidence="5 6">
    <name type="scientific">Musa troglodytarum</name>
    <name type="common">fe'i banana</name>
    <dbReference type="NCBI Taxonomy" id="320322"/>
    <lineage>
        <taxon>Eukaryota</taxon>
        <taxon>Viridiplantae</taxon>
        <taxon>Streptophyta</taxon>
        <taxon>Embryophyta</taxon>
        <taxon>Tracheophyta</taxon>
        <taxon>Spermatophyta</taxon>
        <taxon>Magnoliopsida</taxon>
        <taxon>Liliopsida</taxon>
        <taxon>Zingiberales</taxon>
        <taxon>Musaceae</taxon>
        <taxon>Musa</taxon>
    </lineage>
</organism>
<dbReference type="AlphaFoldDB" id="A0A9E7FDZ2"/>
<dbReference type="InterPro" id="IPR008962">
    <property type="entry name" value="PapD-like_sf"/>
</dbReference>
<dbReference type="GO" id="GO:0090158">
    <property type="term" value="P:endoplasmic reticulum membrane organization"/>
    <property type="evidence" value="ECO:0007669"/>
    <property type="project" value="TreeGrafter"/>
</dbReference>
<reference evidence="5" key="1">
    <citation type="submission" date="2022-05" db="EMBL/GenBank/DDBJ databases">
        <title>The Musa troglodytarum L. genome provides insights into the mechanism of non-climacteric behaviour and enrichment of carotenoids.</title>
        <authorList>
            <person name="Wang J."/>
        </authorList>
    </citation>
    <scope>NUCLEOTIDE SEQUENCE</scope>
    <source>
        <tissue evidence="5">Leaf</tissue>
    </source>
</reference>
<keyword evidence="6" id="KW-1185">Reference proteome</keyword>
<dbReference type="Pfam" id="PF00635">
    <property type="entry name" value="Motile_Sperm"/>
    <property type="match status" value="1"/>
</dbReference>
<dbReference type="PANTHER" id="PTHR10809">
    <property type="entry name" value="VESICLE-ASSOCIATED MEMBRANE PROTEIN-ASSOCIATED PROTEIN"/>
    <property type="match status" value="1"/>
</dbReference>
<evidence type="ECO:0000256" key="2">
    <source>
        <dbReference type="SAM" id="Coils"/>
    </source>
</evidence>
<sequence length="331" mass="37121">MGGNSRANSPSFYLRGAIRNSNLRSRDDEGAMDAGQVLVEIQPQEELKFTFVLRKQSFCSVQLVNISNDYVAFKVKTTSPKRYCVQPNMGIILPRSTCNFTVTMQALKETPRDMQLKDKFLVQSTVVPFGATDEDIVPSFFFKENGKYIQENKLRVALISHLHPPLPESRTLKQEPAYDIPDLAEISIATNGSFKNEPAEEIPISIETSISNSGAPKQELDHEKEMSKETCYFSDQTLGGVADVTPSFVAEDIDELKLKLNNLEAKFNEAEKTITILTEENSAAIQDRDKFQLEIAALRRNYVVNVQSGFPFSFIVFVALVTMAFGYLLHP</sequence>
<dbReference type="GO" id="GO:0005789">
    <property type="term" value="C:endoplasmic reticulum membrane"/>
    <property type="evidence" value="ECO:0007669"/>
    <property type="project" value="InterPro"/>
</dbReference>
<comment type="similarity">
    <text evidence="1">Belongs to the VAMP-associated protein (VAP) (TC 9.B.17) family.</text>
</comment>
<evidence type="ECO:0000259" key="4">
    <source>
        <dbReference type="PROSITE" id="PS50202"/>
    </source>
</evidence>
<keyword evidence="3" id="KW-0812">Transmembrane</keyword>
<dbReference type="PROSITE" id="PS50202">
    <property type="entry name" value="MSP"/>
    <property type="match status" value="1"/>
</dbReference>
<gene>
    <name evidence="5" type="ORF">MUK42_00816</name>
</gene>
<dbReference type="InterPro" id="IPR013783">
    <property type="entry name" value="Ig-like_fold"/>
</dbReference>
<dbReference type="Proteomes" id="UP001055439">
    <property type="component" value="Chromosome 3"/>
</dbReference>
<feature type="coiled-coil region" evidence="2">
    <location>
        <begin position="253"/>
        <end position="301"/>
    </location>
</feature>
<evidence type="ECO:0000256" key="3">
    <source>
        <dbReference type="SAM" id="Phobius"/>
    </source>
</evidence>
<accession>A0A9E7FDZ2</accession>
<dbReference type="EMBL" id="CP097505">
    <property type="protein sequence ID" value="URD93695.1"/>
    <property type="molecule type" value="Genomic_DNA"/>
</dbReference>
<dbReference type="PANTHER" id="PTHR10809:SF148">
    <property type="entry name" value="OS01G0936800 PROTEIN"/>
    <property type="match status" value="1"/>
</dbReference>
<evidence type="ECO:0000256" key="1">
    <source>
        <dbReference type="ARBA" id="ARBA00008932"/>
    </source>
</evidence>
<keyword evidence="3" id="KW-1133">Transmembrane helix</keyword>
<dbReference type="InterPro" id="IPR000535">
    <property type="entry name" value="MSP_dom"/>
</dbReference>
<dbReference type="PIRSF" id="PIRSF019693">
    <property type="entry name" value="VAMP-associated"/>
    <property type="match status" value="1"/>
</dbReference>
<dbReference type="FunFam" id="2.60.40.10:FF:000813">
    <property type="entry name" value="Vesicle-associated protein 1-1"/>
    <property type="match status" value="1"/>
</dbReference>
<name>A0A9E7FDZ2_9LILI</name>
<dbReference type="Gene3D" id="2.60.40.10">
    <property type="entry name" value="Immunoglobulins"/>
    <property type="match status" value="1"/>
</dbReference>
<dbReference type="SUPFAM" id="SSF49354">
    <property type="entry name" value="PapD-like"/>
    <property type="match status" value="1"/>
</dbReference>
<dbReference type="GO" id="GO:0061817">
    <property type="term" value="P:endoplasmic reticulum-plasma membrane tethering"/>
    <property type="evidence" value="ECO:0007669"/>
    <property type="project" value="TreeGrafter"/>
</dbReference>
<feature type="transmembrane region" description="Helical" evidence="3">
    <location>
        <begin position="309"/>
        <end position="329"/>
    </location>
</feature>
<keyword evidence="3" id="KW-0472">Membrane</keyword>
<feature type="domain" description="MSP" evidence="4">
    <location>
        <begin position="38"/>
        <end position="159"/>
    </location>
</feature>
<evidence type="ECO:0000313" key="5">
    <source>
        <dbReference type="EMBL" id="URD93695.1"/>
    </source>
</evidence>
<dbReference type="InterPro" id="IPR016763">
    <property type="entry name" value="VAP"/>
</dbReference>
<keyword evidence="2" id="KW-0175">Coiled coil</keyword>
<evidence type="ECO:0000313" key="6">
    <source>
        <dbReference type="Proteomes" id="UP001055439"/>
    </source>
</evidence>
<proteinExistence type="inferred from homology"/>
<dbReference type="OrthoDB" id="264603at2759"/>
<protein>
    <submittedName>
        <fullName evidence="5">MSP domain containing protein</fullName>
    </submittedName>
</protein>
<dbReference type="GO" id="GO:0005886">
    <property type="term" value="C:plasma membrane"/>
    <property type="evidence" value="ECO:0007669"/>
    <property type="project" value="TreeGrafter"/>
</dbReference>